<dbReference type="OrthoDB" id="5061070at2759"/>
<sequence>MGNSLVITPCFRPPSHHASSAILVFHGGSIRQLAGHHVAGEIMFDFPDSIICRSDGFYIGHPLPALSITDELHGGETYFVLPAGHFPGKVVTAASLAALSSTRPALLLAGGGAGCPFEYLKGGDGRAQIRVLPEFIMRVMGNGGEGEKEGGGVAVREEICSTPELKRQYEQLVGPRGNKNWSPRLETISECSKRRMSAGRFCSVAPMGSVHRSCCRS</sequence>
<keyword evidence="2" id="KW-1185">Reference proteome</keyword>
<dbReference type="PANTHER" id="PTHR33052">
    <property type="entry name" value="DUF4228 DOMAIN PROTEIN-RELATED"/>
    <property type="match status" value="1"/>
</dbReference>
<dbReference type="AlphaFoldDB" id="A0A835V7Z8"/>
<organism evidence="1 2">
    <name type="scientific">Vanilla planifolia</name>
    <name type="common">Vanilla</name>
    <dbReference type="NCBI Taxonomy" id="51239"/>
    <lineage>
        <taxon>Eukaryota</taxon>
        <taxon>Viridiplantae</taxon>
        <taxon>Streptophyta</taxon>
        <taxon>Embryophyta</taxon>
        <taxon>Tracheophyta</taxon>
        <taxon>Spermatophyta</taxon>
        <taxon>Magnoliopsida</taxon>
        <taxon>Liliopsida</taxon>
        <taxon>Asparagales</taxon>
        <taxon>Orchidaceae</taxon>
        <taxon>Vanilloideae</taxon>
        <taxon>Vanilleae</taxon>
        <taxon>Vanilla</taxon>
    </lineage>
</organism>
<comment type="caution">
    <text evidence="1">The sequence shown here is derived from an EMBL/GenBank/DDBJ whole genome shotgun (WGS) entry which is preliminary data.</text>
</comment>
<dbReference type="InterPro" id="IPR025322">
    <property type="entry name" value="PADRE_dom"/>
</dbReference>
<evidence type="ECO:0000313" key="2">
    <source>
        <dbReference type="Proteomes" id="UP000636800"/>
    </source>
</evidence>
<reference evidence="1 2" key="1">
    <citation type="journal article" date="2020" name="Nat. Food">
        <title>A phased Vanilla planifolia genome enables genetic improvement of flavour and production.</title>
        <authorList>
            <person name="Hasing T."/>
            <person name="Tang H."/>
            <person name="Brym M."/>
            <person name="Khazi F."/>
            <person name="Huang T."/>
            <person name="Chambers A.H."/>
        </authorList>
    </citation>
    <scope>NUCLEOTIDE SEQUENCE [LARGE SCALE GENOMIC DNA]</scope>
    <source>
        <tissue evidence="1">Leaf</tissue>
    </source>
</reference>
<dbReference type="Pfam" id="PF14009">
    <property type="entry name" value="PADRE"/>
    <property type="match status" value="1"/>
</dbReference>
<name>A0A835V7Z8_VANPL</name>
<protein>
    <submittedName>
        <fullName evidence="1">Uncharacterized protein</fullName>
    </submittedName>
</protein>
<proteinExistence type="predicted"/>
<dbReference type="EMBL" id="JADCNL010000003">
    <property type="protein sequence ID" value="KAG0487913.1"/>
    <property type="molecule type" value="Genomic_DNA"/>
</dbReference>
<gene>
    <name evidence="1" type="ORF">HPP92_006724</name>
</gene>
<evidence type="ECO:0000313" key="1">
    <source>
        <dbReference type="EMBL" id="KAG0487913.1"/>
    </source>
</evidence>
<accession>A0A835V7Z8</accession>
<dbReference type="Proteomes" id="UP000636800">
    <property type="component" value="Chromosome 3"/>
</dbReference>